<feature type="chain" id="PRO_5045608477" description="histidine kinase" evidence="9">
    <location>
        <begin position="37"/>
        <end position="866"/>
    </location>
</feature>
<evidence type="ECO:0000256" key="2">
    <source>
        <dbReference type="ARBA" id="ARBA00012438"/>
    </source>
</evidence>
<dbReference type="GO" id="GO:0005524">
    <property type="term" value="F:ATP binding"/>
    <property type="evidence" value="ECO:0007669"/>
    <property type="project" value="UniProtKB-KW"/>
</dbReference>
<reference evidence="12" key="1">
    <citation type="submission" date="2023-07" db="EMBL/GenBank/DDBJ databases">
        <title>30 novel species of actinomycetes from the DSMZ collection.</title>
        <authorList>
            <person name="Nouioui I."/>
        </authorList>
    </citation>
    <scope>NUCLEOTIDE SEQUENCE [LARGE SCALE GENOMIC DNA]</scope>
    <source>
        <strain evidence="12">DSM 41979</strain>
    </source>
</reference>
<feature type="compositionally biased region" description="Basic and acidic residues" evidence="7">
    <location>
        <begin position="531"/>
        <end position="544"/>
    </location>
</feature>
<name>A0ABU2RC42_9ACTN</name>
<keyword evidence="3" id="KW-0597">Phosphoprotein</keyword>
<dbReference type="EC" id="2.7.13.3" evidence="2"/>
<evidence type="ECO:0000256" key="6">
    <source>
        <dbReference type="SAM" id="Coils"/>
    </source>
</evidence>
<feature type="compositionally biased region" description="Low complexity" evidence="7">
    <location>
        <begin position="798"/>
        <end position="825"/>
    </location>
</feature>
<keyword evidence="8" id="KW-0472">Membrane</keyword>
<evidence type="ECO:0000256" key="9">
    <source>
        <dbReference type="SAM" id="SignalP"/>
    </source>
</evidence>
<dbReference type="Gene3D" id="3.30.565.10">
    <property type="entry name" value="Histidine kinase-like ATPase, C-terminal domain"/>
    <property type="match status" value="1"/>
</dbReference>
<dbReference type="EMBL" id="JAVRET010000098">
    <property type="protein sequence ID" value="MDT0412860.1"/>
    <property type="molecule type" value="Genomic_DNA"/>
</dbReference>
<feature type="transmembrane region" description="Helical" evidence="8">
    <location>
        <begin position="52"/>
        <end position="71"/>
    </location>
</feature>
<proteinExistence type="predicted"/>
<evidence type="ECO:0000313" key="12">
    <source>
        <dbReference type="Proteomes" id="UP001183610"/>
    </source>
</evidence>
<feature type="domain" description="Histidine kinase/HSP90-like ATPase" evidence="10">
    <location>
        <begin position="336"/>
        <end position="442"/>
    </location>
</feature>
<accession>A0ABU2RC42</accession>
<evidence type="ECO:0000256" key="7">
    <source>
        <dbReference type="SAM" id="MobiDB-lite"/>
    </source>
</evidence>
<feature type="compositionally biased region" description="Pro residues" evidence="7">
    <location>
        <begin position="826"/>
        <end position="860"/>
    </location>
</feature>
<keyword evidence="6" id="KW-0175">Coiled coil</keyword>
<feature type="compositionally biased region" description="Basic and acidic residues" evidence="7">
    <location>
        <begin position="704"/>
        <end position="716"/>
    </location>
</feature>
<keyword evidence="11" id="KW-0067">ATP-binding</keyword>
<dbReference type="PANTHER" id="PTHR45436:SF5">
    <property type="entry name" value="SENSOR HISTIDINE KINASE TRCS"/>
    <property type="match status" value="1"/>
</dbReference>
<keyword evidence="8" id="KW-0812">Transmembrane</keyword>
<feature type="region of interest" description="Disordered" evidence="7">
    <location>
        <begin position="791"/>
        <end position="866"/>
    </location>
</feature>
<evidence type="ECO:0000256" key="5">
    <source>
        <dbReference type="ARBA" id="ARBA00022777"/>
    </source>
</evidence>
<evidence type="ECO:0000256" key="4">
    <source>
        <dbReference type="ARBA" id="ARBA00022679"/>
    </source>
</evidence>
<feature type="signal peptide" evidence="9">
    <location>
        <begin position="1"/>
        <end position="36"/>
    </location>
</feature>
<dbReference type="Proteomes" id="UP001183610">
    <property type="component" value="Unassembled WGS sequence"/>
</dbReference>
<keyword evidence="11" id="KW-0547">Nucleotide-binding</keyword>
<protein>
    <recommendedName>
        <fullName evidence="2">histidine kinase</fullName>
        <ecNumber evidence="2">2.7.13.3</ecNumber>
    </recommendedName>
</protein>
<evidence type="ECO:0000256" key="3">
    <source>
        <dbReference type="ARBA" id="ARBA00022553"/>
    </source>
</evidence>
<evidence type="ECO:0000259" key="10">
    <source>
        <dbReference type="Pfam" id="PF02518"/>
    </source>
</evidence>
<feature type="region of interest" description="Disordered" evidence="7">
    <location>
        <begin position="485"/>
        <end position="716"/>
    </location>
</feature>
<organism evidence="11 12">
    <name type="scientific">Streptomyces evansiae</name>
    <dbReference type="NCBI Taxonomy" id="3075535"/>
    <lineage>
        <taxon>Bacteria</taxon>
        <taxon>Bacillati</taxon>
        <taxon>Actinomycetota</taxon>
        <taxon>Actinomycetes</taxon>
        <taxon>Kitasatosporales</taxon>
        <taxon>Streptomycetaceae</taxon>
        <taxon>Streptomyces</taxon>
    </lineage>
</organism>
<keyword evidence="9" id="KW-0732">Signal</keyword>
<dbReference type="Pfam" id="PF02518">
    <property type="entry name" value="HATPase_c"/>
    <property type="match status" value="1"/>
</dbReference>
<evidence type="ECO:0000256" key="8">
    <source>
        <dbReference type="SAM" id="Phobius"/>
    </source>
</evidence>
<comment type="caution">
    <text evidence="11">The sequence shown here is derived from an EMBL/GenBank/DDBJ whole genome shotgun (WGS) entry which is preliminary data.</text>
</comment>
<keyword evidence="8" id="KW-1133">Transmembrane helix</keyword>
<dbReference type="RefSeq" id="WP_311652512.1">
    <property type="nucleotide sequence ID" value="NZ_JAVRET010000098.1"/>
</dbReference>
<evidence type="ECO:0000313" key="11">
    <source>
        <dbReference type="EMBL" id="MDT0412860.1"/>
    </source>
</evidence>
<dbReference type="InterPro" id="IPR050428">
    <property type="entry name" value="TCS_sensor_his_kinase"/>
</dbReference>
<comment type="catalytic activity">
    <reaction evidence="1">
        <text>ATP + protein L-histidine = ADP + protein N-phospho-L-histidine.</text>
        <dbReference type="EC" id="2.7.13.3"/>
    </reaction>
</comment>
<dbReference type="InterPro" id="IPR003594">
    <property type="entry name" value="HATPase_dom"/>
</dbReference>
<dbReference type="PANTHER" id="PTHR45436">
    <property type="entry name" value="SENSOR HISTIDINE KINASE YKOH"/>
    <property type="match status" value="1"/>
</dbReference>
<gene>
    <name evidence="11" type="ORF">RM698_27925</name>
</gene>
<sequence length="866" mass="92380">MPVTAHHPRRAGRPGRLPRAAPPLLLLALTAVGAMAATTAAPPAAQVWTGTTAAVCWLLLALATTWATLLVRVHRRRAERAEQARTDAREALSGHTAEIARLVRVLLPDLGARLAEGEDPTRALDALSLPSDPSLRAALHSVATALGSAHTAARDARALSVEAARRAERLDQDIETFAHETVPLVVARFAELRNHGDALHRVPLPEDERLRAALDEFAWSAHYGMRRAKVAYGMVRHSLTRVQARNATVLHRLQDMQFRYGQEAFKDLFFLDETASRLALAADRIAWMVGGRGSRIWTRPIVMYRILRGAIGKIEAYRRVVLHCDTELSIVGRSAEAIMHLLAELIDNSTQFSPPTAEVHVYAEERPAGIVVTIEDSGMKIPWAMREYVEDCLAGKVLDLADFKNHHYGFNVVGMIAQRFEIEVSIRPSSRGGTGFVVLLPSVHISERNPQHPALVVEQKLPEITAPVAPPLDRDLPPAEALAKHRAWVKAHKEERARAAAEAGTPLPPPGPPSELERLTAPWLAQPAPAPEEHRGEAPEQEPRGRRRRAPYLPEGADPYDSEPPGAYEEVTGRDPFRDGPAPEATDAASAGEAPTSGPGGTDSYGTGTEPGGTGAPARPAEPHALAGSGAPAGSSAPAGSGTPPGTPARTGAPAQDAPPPLPTRGPGTHGPLPSPRHQSGTVGPYSRDLPEEPDSEDPVPGFMERERFRTDPDSARARFFGDDSGELFFDPLQGLGPLVSTENGLPVRPPGRTMAAVDQMIAELLAGEPPAPAPQQDVGRSFGGFDRAMRAGRAAREAATTEQALASEQTVATEQAIATEQAAPPTAPDPAAPPGPAPAEGPRPHGDPPPGPTPPPTPLPERETR</sequence>
<dbReference type="SUPFAM" id="SSF55874">
    <property type="entry name" value="ATPase domain of HSP90 chaperone/DNA topoisomerase II/histidine kinase"/>
    <property type="match status" value="1"/>
</dbReference>
<feature type="coiled-coil region" evidence="6">
    <location>
        <begin position="71"/>
        <end position="98"/>
    </location>
</feature>
<dbReference type="InterPro" id="IPR036890">
    <property type="entry name" value="HATPase_C_sf"/>
</dbReference>
<keyword evidence="4" id="KW-0808">Transferase</keyword>
<feature type="compositionally biased region" description="Low complexity" evidence="7">
    <location>
        <begin position="627"/>
        <end position="655"/>
    </location>
</feature>
<keyword evidence="5" id="KW-0418">Kinase</keyword>
<keyword evidence="12" id="KW-1185">Reference proteome</keyword>
<evidence type="ECO:0000256" key="1">
    <source>
        <dbReference type="ARBA" id="ARBA00000085"/>
    </source>
</evidence>
<feature type="compositionally biased region" description="Gly residues" evidence="7">
    <location>
        <begin position="598"/>
        <end position="615"/>
    </location>
</feature>